<feature type="domain" description="Rhamnogalacturonase A/B/Epimerase-like pectate lyase" evidence="2">
    <location>
        <begin position="75"/>
        <end position="144"/>
    </location>
</feature>
<keyword evidence="4" id="KW-1185">Reference proteome</keyword>
<reference evidence="3" key="1">
    <citation type="submission" date="2022-01" db="EMBL/GenBank/DDBJ databases">
        <title>Colwellia maritima, isolated from seawater.</title>
        <authorList>
            <person name="Kristyanto S."/>
            <person name="Jung J."/>
            <person name="Jeon C.O."/>
        </authorList>
    </citation>
    <scope>NUCLEOTIDE SEQUENCE</scope>
    <source>
        <strain evidence="3">MSW7</strain>
    </source>
</reference>
<dbReference type="Gene3D" id="2.160.20.10">
    <property type="entry name" value="Single-stranded right-handed beta-helix, Pectin lyase-like"/>
    <property type="match status" value="1"/>
</dbReference>
<keyword evidence="1" id="KW-0732">Signal</keyword>
<evidence type="ECO:0000313" key="4">
    <source>
        <dbReference type="Proteomes" id="UP001139646"/>
    </source>
</evidence>
<keyword evidence="3" id="KW-0378">Hydrolase</keyword>
<evidence type="ECO:0000259" key="2">
    <source>
        <dbReference type="Pfam" id="PF12708"/>
    </source>
</evidence>
<dbReference type="GO" id="GO:0016787">
    <property type="term" value="F:hydrolase activity"/>
    <property type="evidence" value="ECO:0007669"/>
    <property type="project" value="UniProtKB-KW"/>
</dbReference>
<sequence>MKYLLCVSTLFLISSCGESSIANNSTSANVSIPAVNSLPPWQHYLPKGNGQSLLDFSAVGVNYSESGIPTLALPIFNVVDFGAVPNDEIEDLEGIQKAIAAAEKAGGGIVKFPEGRFLINEVENRRTGILISASRVILQGSGNSVDGTDLFMKYPLAPQDPQKKWTVPAMIRFHRMILQHHLRKV</sequence>
<comment type="caution">
    <text evidence="3">The sequence shown here is derived from an EMBL/GenBank/DDBJ whole genome shotgun (WGS) entry which is preliminary data.</text>
</comment>
<dbReference type="InterPro" id="IPR012334">
    <property type="entry name" value="Pectin_lyas_fold"/>
</dbReference>
<dbReference type="Pfam" id="PF12708">
    <property type="entry name" value="Pect-lyase_RHGA_epim"/>
    <property type="match status" value="1"/>
</dbReference>
<evidence type="ECO:0000313" key="3">
    <source>
        <dbReference type="EMBL" id="MCI2285401.1"/>
    </source>
</evidence>
<dbReference type="Proteomes" id="UP001139646">
    <property type="component" value="Unassembled WGS sequence"/>
</dbReference>
<dbReference type="InterPro" id="IPR011050">
    <property type="entry name" value="Pectin_lyase_fold/virulence"/>
</dbReference>
<accession>A0ABS9X7D7</accession>
<dbReference type="SUPFAM" id="SSF51126">
    <property type="entry name" value="Pectin lyase-like"/>
    <property type="match status" value="1"/>
</dbReference>
<organism evidence="3 4">
    <name type="scientific">Colwellia maritima</name>
    <dbReference type="NCBI Taxonomy" id="2912588"/>
    <lineage>
        <taxon>Bacteria</taxon>
        <taxon>Pseudomonadati</taxon>
        <taxon>Pseudomonadota</taxon>
        <taxon>Gammaproteobacteria</taxon>
        <taxon>Alteromonadales</taxon>
        <taxon>Colwelliaceae</taxon>
        <taxon>Colwellia</taxon>
    </lineage>
</organism>
<feature type="signal peptide" evidence="1">
    <location>
        <begin position="1"/>
        <end position="21"/>
    </location>
</feature>
<name>A0ABS9X7D7_9GAMM</name>
<dbReference type="RefSeq" id="WP_242288284.1">
    <property type="nucleotide sequence ID" value="NZ_JAKKSL010000005.1"/>
</dbReference>
<evidence type="ECO:0000256" key="1">
    <source>
        <dbReference type="SAM" id="SignalP"/>
    </source>
</evidence>
<dbReference type="EMBL" id="JAKKSL010000005">
    <property type="protein sequence ID" value="MCI2285401.1"/>
    <property type="molecule type" value="Genomic_DNA"/>
</dbReference>
<protein>
    <submittedName>
        <fullName evidence="3">Glycoside hydrolase family 55 protein</fullName>
    </submittedName>
</protein>
<dbReference type="InterPro" id="IPR024535">
    <property type="entry name" value="RHGA/B-epi-like_pectate_lyase"/>
</dbReference>
<feature type="chain" id="PRO_5046230854" evidence="1">
    <location>
        <begin position="22"/>
        <end position="185"/>
    </location>
</feature>
<gene>
    <name evidence="3" type="ORF">L3081_20955</name>
</gene>
<dbReference type="PROSITE" id="PS51257">
    <property type="entry name" value="PROKAR_LIPOPROTEIN"/>
    <property type="match status" value="1"/>
</dbReference>
<proteinExistence type="predicted"/>